<dbReference type="STRING" id="52838.A0A4V4H929"/>
<dbReference type="InterPro" id="IPR008962">
    <property type="entry name" value="PapD-like_sf"/>
</dbReference>
<dbReference type="AlphaFoldDB" id="A0A4V4H929"/>
<protein>
    <recommendedName>
        <fullName evidence="5">MSP domain-containing protein</fullName>
    </recommendedName>
</protein>
<dbReference type="InterPro" id="IPR013783">
    <property type="entry name" value="Ig-like_fold"/>
</dbReference>
<dbReference type="InterPro" id="IPR036770">
    <property type="entry name" value="Ankyrin_rpt-contain_sf"/>
</dbReference>
<feature type="repeat" description="ANK" evidence="3">
    <location>
        <begin position="205"/>
        <end position="237"/>
    </location>
</feature>
<evidence type="ECO:0000259" key="5">
    <source>
        <dbReference type="PROSITE" id="PS50202"/>
    </source>
</evidence>
<feature type="repeat" description="ANK" evidence="3">
    <location>
        <begin position="172"/>
        <end position="204"/>
    </location>
</feature>
<dbReference type="SUPFAM" id="SSF49354">
    <property type="entry name" value="PapD-like"/>
    <property type="match status" value="1"/>
</dbReference>
<dbReference type="Gene3D" id="2.60.40.10">
    <property type="entry name" value="Immunoglobulins"/>
    <property type="match status" value="1"/>
</dbReference>
<dbReference type="SUPFAM" id="SSF48403">
    <property type="entry name" value="Ankyrin repeat"/>
    <property type="match status" value="1"/>
</dbReference>
<dbReference type="PANTHER" id="PTHR24198:SF165">
    <property type="entry name" value="ANKYRIN REPEAT-CONTAINING PROTEIN-RELATED"/>
    <property type="match status" value="1"/>
</dbReference>
<proteinExistence type="predicted"/>
<dbReference type="Pfam" id="PF13637">
    <property type="entry name" value="Ank_4"/>
    <property type="match status" value="1"/>
</dbReference>
<name>A0A4V4H929_MUSBA</name>
<dbReference type="PROSITE" id="PS50297">
    <property type="entry name" value="ANK_REP_REGION"/>
    <property type="match status" value="7"/>
</dbReference>
<dbReference type="PROSITE" id="PS50202">
    <property type="entry name" value="MSP"/>
    <property type="match status" value="1"/>
</dbReference>
<feature type="repeat" description="ANK" evidence="3">
    <location>
        <begin position="238"/>
        <end position="270"/>
    </location>
</feature>
<feature type="domain" description="MSP" evidence="5">
    <location>
        <begin position="4"/>
        <end position="135"/>
    </location>
</feature>
<keyword evidence="7" id="KW-1185">Reference proteome</keyword>
<evidence type="ECO:0000256" key="4">
    <source>
        <dbReference type="SAM" id="MobiDB-lite"/>
    </source>
</evidence>
<feature type="repeat" description="ANK" evidence="3">
    <location>
        <begin position="427"/>
        <end position="459"/>
    </location>
</feature>
<keyword evidence="2 3" id="KW-0040">ANK repeat</keyword>
<dbReference type="SMART" id="SM00248">
    <property type="entry name" value="ANK"/>
    <property type="match status" value="9"/>
</dbReference>
<dbReference type="Gene3D" id="1.25.40.20">
    <property type="entry name" value="Ankyrin repeat-containing domain"/>
    <property type="match status" value="4"/>
</dbReference>
<gene>
    <name evidence="6" type="ORF">C4D60_Mb08t20300</name>
</gene>
<feature type="repeat" description="ANK" evidence="3">
    <location>
        <begin position="305"/>
        <end position="330"/>
    </location>
</feature>
<evidence type="ECO:0000313" key="7">
    <source>
        <dbReference type="Proteomes" id="UP000317650"/>
    </source>
</evidence>
<sequence length="543" mass="57657">MDRLINLEPSSQVVIRIEPTQKCCGELTLRNVMYTMPVAFRLDPVNRLRYAIRPRSGIIAPLATLLVEFTYLLPLDSPLPDSLPRCDDRFLLHSVVVPSASLKVPASISDSIPGEWFTNKKKQVFVDSGIRIFFVGSAVLTRLVEDGLMDSVREVLERSEPEWRAVDSVDSEGRTLLHLAIAQCRPELVQLLLEFEPDVETADRNGRTPLEAAAAAGEALIAEILIARRASVERSRGSDLGPLHLAAAAGHAEVVRLLLLNGAAVDAPAADGRTALRLAAEGRRHDCAKLLLKAGAKVDASGGADGGMPLHAAAAGGDEAIVKLLLTRGVAGVKEVRNAAGLTAYDLAAEGGHVRMLDALRLGDALATAARKGEAQAAARLVDRGAAVNGRDQHGWTALMRAAFKGRVEAIRVLTDKGAEVEARDEDGYTALHCAAEAGYAEAVEALLRRGADIGARTAKGATAAEIAASHGYDGIVRILARGSTAPLVEKRRGGNVGAKKGKEREGRRKKSEIGGSDGGRVAVRNGGRFHRARAAVEVAWSH</sequence>
<dbReference type="Proteomes" id="UP000317650">
    <property type="component" value="Chromosome 8"/>
</dbReference>
<comment type="caution">
    <text evidence="6">The sequence shown here is derived from an EMBL/GenBank/DDBJ whole genome shotgun (WGS) entry which is preliminary data.</text>
</comment>
<reference evidence="6 7" key="1">
    <citation type="journal article" date="2019" name="Nat. Plants">
        <title>Genome sequencing of Musa balbisiana reveals subgenome evolution and function divergence in polyploid bananas.</title>
        <authorList>
            <person name="Yao X."/>
        </authorList>
    </citation>
    <scope>NUCLEOTIDE SEQUENCE [LARGE SCALE GENOMIC DNA]</scope>
    <source>
        <strain evidence="7">cv. DH-PKW</strain>
        <tissue evidence="6">Leaves</tissue>
    </source>
</reference>
<accession>A0A4V4H929</accession>
<keyword evidence="1" id="KW-0677">Repeat</keyword>
<feature type="repeat" description="ANK" evidence="3">
    <location>
        <begin position="394"/>
        <end position="426"/>
    </location>
</feature>
<evidence type="ECO:0000313" key="6">
    <source>
        <dbReference type="EMBL" id="THU69995.1"/>
    </source>
</evidence>
<feature type="region of interest" description="Disordered" evidence="4">
    <location>
        <begin position="494"/>
        <end position="527"/>
    </location>
</feature>
<feature type="repeat" description="ANK" evidence="3">
    <location>
        <begin position="271"/>
        <end position="303"/>
    </location>
</feature>
<dbReference type="PANTHER" id="PTHR24198">
    <property type="entry name" value="ANKYRIN REPEAT AND PROTEIN KINASE DOMAIN-CONTAINING PROTEIN"/>
    <property type="match status" value="1"/>
</dbReference>
<dbReference type="InterPro" id="IPR000535">
    <property type="entry name" value="MSP_dom"/>
</dbReference>
<dbReference type="EMBL" id="PYDT01000002">
    <property type="protein sequence ID" value="THU69995.1"/>
    <property type="molecule type" value="Genomic_DNA"/>
</dbReference>
<organism evidence="6 7">
    <name type="scientific">Musa balbisiana</name>
    <name type="common">Banana</name>
    <dbReference type="NCBI Taxonomy" id="52838"/>
    <lineage>
        <taxon>Eukaryota</taxon>
        <taxon>Viridiplantae</taxon>
        <taxon>Streptophyta</taxon>
        <taxon>Embryophyta</taxon>
        <taxon>Tracheophyta</taxon>
        <taxon>Spermatophyta</taxon>
        <taxon>Magnoliopsida</taxon>
        <taxon>Liliopsida</taxon>
        <taxon>Zingiberales</taxon>
        <taxon>Musaceae</taxon>
        <taxon>Musa</taxon>
    </lineage>
</organism>
<dbReference type="PROSITE" id="PS50088">
    <property type="entry name" value="ANK_REPEAT"/>
    <property type="match status" value="7"/>
</dbReference>
<evidence type="ECO:0000256" key="1">
    <source>
        <dbReference type="ARBA" id="ARBA00022737"/>
    </source>
</evidence>
<evidence type="ECO:0000256" key="3">
    <source>
        <dbReference type="PROSITE-ProRule" id="PRU00023"/>
    </source>
</evidence>
<evidence type="ECO:0000256" key="2">
    <source>
        <dbReference type="ARBA" id="ARBA00023043"/>
    </source>
</evidence>
<dbReference type="InterPro" id="IPR002110">
    <property type="entry name" value="Ankyrin_rpt"/>
</dbReference>
<dbReference type="Pfam" id="PF00023">
    <property type="entry name" value="Ank"/>
    <property type="match status" value="1"/>
</dbReference>
<dbReference type="Pfam" id="PF12796">
    <property type="entry name" value="Ank_2"/>
    <property type="match status" value="2"/>
</dbReference>